<dbReference type="RefSeq" id="WP_012160347.1">
    <property type="nucleotide sequence ID" value="NC_009922.1"/>
</dbReference>
<dbReference type="KEGG" id="aoe:Clos_2509"/>
<organism evidence="1 2">
    <name type="scientific">Alkaliphilus oremlandii (strain OhILAs)</name>
    <name type="common">Clostridium oremlandii (strain OhILAs)</name>
    <dbReference type="NCBI Taxonomy" id="350688"/>
    <lineage>
        <taxon>Bacteria</taxon>
        <taxon>Bacillati</taxon>
        <taxon>Bacillota</taxon>
        <taxon>Clostridia</taxon>
        <taxon>Peptostreptococcales</taxon>
        <taxon>Natronincolaceae</taxon>
        <taxon>Alkaliphilus</taxon>
    </lineage>
</organism>
<accession>A8MJQ8</accession>
<evidence type="ECO:0000313" key="2">
    <source>
        <dbReference type="Proteomes" id="UP000000269"/>
    </source>
</evidence>
<keyword evidence="1" id="KW-0808">Transferase</keyword>
<evidence type="ECO:0000313" key="1">
    <source>
        <dbReference type="EMBL" id="ABW20040.1"/>
    </source>
</evidence>
<dbReference type="Gene3D" id="3.40.50.11190">
    <property type="match status" value="1"/>
</dbReference>
<name>A8MJQ8_ALKOO</name>
<gene>
    <name evidence="1" type="ordered locus">Clos_2509</name>
</gene>
<dbReference type="Proteomes" id="UP000000269">
    <property type="component" value="Chromosome"/>
</dbReference>
<protein>
    <submittedName>
        <fullName evidence="1">Glycosyltransferase</fullName>
    </submittedName>
</protein>
<dbReference type="GO" id="GO:0016740">
    <property type="term" value="F:transferase activity"/>
    <property type="evidence" value="ECO:0007669"/>
    <property type="project" value="UniProtKB-KW"/>
</dbReference>
<reference evidence="2" key="1">
    <citation type="submission" date="2007-10" db="EMBL/GenBank/DDBJ databases">
        <title>Complete genome of Alkaliphilus oremlandii OhILAs.</title>
        <authorList>
            <person name="Copeland A."/>
            <person name="Lucas S."/>
            <person name="Lapidus A."/>
            <person name="Barry K."/>
            <person name="Detter J.C."/>
            <person name="Glavina del Rio T."/>
            <person name="Hammon N."/>
            <person name="Israni S."/>
            <person name="Dalin E."/>
            <person name="Tice H."/>
            <person name="Pitluck S."/>
            <person name="Chain P."/>
            <person name="Malfatti S."/>
            <person name="Shin M."/>
            <person name="Vergez L."/>
            <person name="Schmutz J."/>
            <person name="Larimer F."/>
            <person name="Land M."/>
            <person name="Hauser L."/>
            <person name="Kyrpides N."/>
            <person name="Mikhailova N."/>
            <person name="Stolz J.F."/>
            <person name="Dawson A."/>
            <person name="Fisher E."/>
            <person name="Crable B."/>
            <person name="Perera E."/>
            <person name="Lisak J."/>
            <person name="Ranganathan M."/>
            <person name="Basu P."/>
            <person name="Richardson P."/>
        </authorList>
    </citation>
    <scope>NUCLEOTIDE SEQUENCE [LARGE SCALE GENOMIC DNA]</scope>
    <source>
        <strain evidence="2">OhILAs</strain>
    </source>
</reference>
<keyword evidence="2" id="KW-1185">Reference proteome</keyword>
<dbReference type="EMBL" id="CP000853">
    <property type="protein sequence ID" value="ABW20040.1"/>
    <property type="molecule type" value="Genomic_DNA"/>
</dbReference>
<dbReference type="AlphaFoldDB" id="A8MJQ8"/>
<dbReference type="eggNOG" id="COG3980">
    <property type="taxonomic scope" value="Bacteria"/>
</dbReference>
<sequence>MKNIGIRVLGGKGIGYGHYYRCLSLAIALGQVEKDINITFIINQELEDLINNTEVEYIINNEFEQDYNIIDEREIDLFIVDSYLGSNEYLKMVKEKTKLMIIDDNNDIYDASIPDIIYNGNIHAERLGYLEIEGQLKLLGPKYLIMKEEYWKKQDENIDKNGILITTGGTDDHGITVKIMDAIKNLAIKTRIIIGPGYYCDYIKNIEAIKTENMELIYKPPNLKKYIASSKIVITAGGSTVYEVLSQNTIPIIFSIADNQDLICKELSNIGIDYLGKYPSISYDRLDELIGRYCYKNMILKDGTLDLIGGQSTLSTAEIILSRI</sequence>
<dbReference type="HOGENOM" id="CLU_023406_1_0_9"/>
<dbReference type="STRING" id="350688.Clos_2509"/>
<dbReference type="Gene3D" id="3.40.50.2000">
    <property type="entry name" value="Glycogen Phosphorylase B"/>
    <property type="match status" value="1"/>
</dbReference>
<proteinExistence type="predicted"/>
<dbReference type="OrthoDB" id="9805604at2"/>